<dbReference type="AlphaFoldDB" id="A0A9X3S3Q0"/>
<dbReference type="GO" id="GO:0003677">
    <property type="term" value="F:DNA binding"/>
    <property type="evidence" value="ECO:0007669"/>
    <property type="project" value="UniProtKB-UniRule"/>
</dbReference>
<dbReference type="InterPro" id="IPR001647">
    <property type="entry name" value="HTH_TetR"/>
</dbReference>
<dbReference type="Proteomes" id="UP001149140">
    <property type="component" value="Unassembled WGS sequence"/>
</dbReference>
<evidence type="ECO:0000313" key="5">
    <source>
        <dbReference type="Proteomes" id="UP001149140"/>
    </source>
</evidence>
<sequence>MTNPATRPYNAPARMAAAERNRAAIVSAAQASFEEHGWARTTIPAVANSAGVSPKTVEAQFQTKANLLAVVVTSIGRASADAEASKQFQEATSAISALPFHAAYAAPRSARSARIARAVMEAAPTDPKVAEIADRMRRNLDFGAQWAARIMMGKRGLAGGLSFEEAERVFRFAIDPGTYRTLTAELGLDDDGVREWMLRYERGMLLLRT</sequence>
<proteinExistence type="predicted"/>
<accession>A0A9X3S3Q0</accession>
<comment type="caution">
    <text evidence="4">The sequence shown here is derived from an EMBL/GenBank/DDBJ whole genome shotgun (WGS) entry which is preliminary data.</text>
</comment>
<feature type="domain" description="HTH tetR-type" evidence="3">
    <location>
        <begin position="19"/>
        <end position="79"/>
    </location>
</feature>
<dbReference type="InterPro" id="IPR009057">
    <property type="entry name" value="Homeodomain-like_sf"/>
</dbReference>
<dbReference type="PRINTS" id="PR00455">
    <property type="entry name" value="HTHTETR"/>
</dbReference>
<dbReference type="EMBL" id="JAPDOD010000026">
    <property type="protein sequence ID" value="MDA0163682.1"/>
    <property type="molecule type" value="Genomic_DNA"/>
</dbReference>
<feature type="DNA-binding region" description="H-T-H motif" evidence="2">
    <location>
        <begin position="42"/>
        <end position="61"/>
    </location>
</feature>
<gene>
    <name evidence="4" type="ORF">OM076_25640</name>
</gene>
<dbReference type="Pfam" id="PF00440">
    <property type="entry name" value="TetR_N"/>
    <property type="match status" value="1"/>
</dbReference>
<keyword evidence="5" id="KW-1185">Reference proteome</keyword>
<evidence type="ECO:0000256" key="2">
    <source>
        <dbReference type="PROSITE-ProRule" id="PRU00335"/>
    </source>
</evidence>
<dbReference type="RefSeq" id="WP_270042928.1">
    <property type="nucleotide sequence ID" value="NZ_JAPDOD010000026.1"/>
</dbReference>
<evidence type="ECO:0000313" key="4">
    <source>
        <dbReference type="EMBL" id="MDA0163682.1"/>
    </source>
</evidence>
<evidence type="ECO:0000259" key="3">
    <source>
        <dbReference type="PROSITE" id="PS50977"/>
    </source>
</evidence>
<keyword evidence="1 2" id="KW-0238">DNA-binding</keyword>
<dbReference type="PROSITE" id="PS50977">
    <property type="entry name" value="HTH_TETR_2"/>
    <property type="match status" value="1"/>
</dbReference>
<name>A0A9X3S3Q0_9ACTN</name>
<reference evidence="4" key="1">
    <citation type="submission" date="2022-10" db="EMBL/GenBank/DDBJ databases">
        <title>The WGS of Solirubrobacter ginsenosidimutans DSM 21036.</title>
        <authorList>
            <person name="Jiang Z."/>
        </authorList>
    </citation>
    <scope>NUCLEOTIDE SEQUENCE</scope>
    <source>
        <strain evidence="4">DSM 21036</strain>
    </source>
</reference>
<dbReference type="SUPFAM" id="SSF46689">
    <property type="entry name" value="Homeodomain-like"/>
    <property type="match status" value="1"/>
</dbReference>
<organism evidence="4 5">
    <name type="scientific">Solirubrobacter ginsenosidimutans</name>
    <dbReference type="NCBI Taxonomy" id="490573"/>
    <lineage>
        <taxon>Bacteria</taxon>
        <taxon>Bacillati</taxon>
        <taxon>Actinomycetota</taxon>
        <taxon>Thermoleophilia</taxon>
        <taxon>Solirubrobacterales</taxon>
        <taxon>Solirubrobacteraceae</taxon>
        <taxon>Solirubrobacter</taxon>
    </lineage>
</organism>
<dbReference type="Gene3D" id="1.10.357.10">
    <property type="entry name" value="Tetracycline Repressor, domain 2"/>
    <property type="match status" value="1"/>
</dbReference>
<evidence type="ECO:0000256" key="1">
    <source>
        <dbReference type="ARBA" id="ARBA00023125"/>
    </source>
</evidence>
<protein>
    <submittedName>
        <fullName evidence="4">TetR/AcrR family transcriptional regulator</fullName>
    </submittedName>
</protein>